<sequence length="116" mass="13026">MLQPTIHPEKAKSVPCISHPQHASLFRAISQAAQSYPEGGLHPTIQARWISRGPEPEQAGRKYCHLEETSKPPVNESRWVFCPMRPALLQTSLRNCNETTKSCETTERSTRQCGCP</sequence>
<dbReference type="AlphaFoldDB" id="A0A9D4L9P6"/>
<dbReference type="EMBL" id="JAIWYP010000003">
    <property type="protein sequence ID" value="KAH3853092.1"/>
    <property type="molecule type" value="Genomic_DNA"/>
</dbReference>
<accession>A0A9D4L9P6</accession>
<name>A0A9D4L9P6_DREPO</name>
<reference evidence="1" key="1">
    <citation type="journal article" date="2019" name="bioRxiv">
        <title>The Genome of the Zebra Mussel, Dreissena polymorpha: A Resource for Invasive Species Research.</title>
        <authorList>
            <person name="McCartney M.A."/>
            <person name="Auch B."/>
            <person name="Kono T."/>
            <person name="Mallez S."/>
            <person name="Zhang Y."/>
            <person name="Obille A."/>
            <person name="Becker A."/>
            <person name="Abrahante J.E."/>
            <person name="Garbe J."/>
            <person name="Badalamenti J.P."/>
            <person name="Herman A."/>
            <person name="Mangelson H."/>
            <person name="Liachko I."/>
            <person name="Sullivan S."/>
            <person name="Sone E.D."/>
            <person name="Koren S."/>
            <person name="Silverstein K.A.T."/>
            <person name="Beckman K.B."/>
            <person name="Gohl D.M."/>
        </authorList>
    </citation>
    <scope>NUCLEOTIDE SEQUENCE</scope>
    <source>
        <strain evidence="1">Duluth1</strain>
        <tissue evidence="1">Whole animal</tissue>
    </source>
</reference>
<gene>
    <name evidence="1" type="ORF">DPMN_095615</name>
</gene>
<dbReference type="Proteomes" id="UP000828390">
    <property type="component" value="Unassembled WGS sequence"/>
</dbReference>
<comment type="caution">
    <text evidence="1">The sequence shown here is derived from an EMBL/GenBank/DDBJ whole genome shotgun (WGS) entry which is preliminary data.</text>
</comment>
<organism evidence="1 2">
    <name type="scientific">Dreissena polymorpha</name>
    <name type="common">Zebra mussel</name>
    <name type="synonym">Mytilus polymorpha</name>
    <dbReference type="NCBI Taxonomy" id="45954"/>
    <lineage>
        <taxon>Eukaryota</taxon>
        <taxon>Metazoa</taxon>
        <taxon>Spiralia</taxon>
        <taxon>Lophotrochozoa</taxon>
        <taxon>Mollusca</taxon>
        <taxon>Bivalvia</taxon>
        <taxon>Autobranchia</taxon>
        <taxon>Heteroconchia</taxon>
        <taxon>Euheterodonta</taxon>
        <taxon>Imparidentia</taxon>
        <taxon>Neoheterodontei</taxon>
        <taxon>Myida</taxon>
        <taxon>Dreissenoidea</taxon>
        <taxon>Dreissenidae</taxon>
        <taxon>Dreissena</taxon>
    </lineage>
</organism>
<keyword evidence="2" id="KW-1185">Reference proteome</keyword>
<proteinExistence type="predicted"/>
<evidence type="ECO:0000313" key="1">
    <source>
        <dbReference type="EMBL" id="KAH3853092.1"/>
    </source>
</evidence>
<reference evidence="1" key="2">
    <citation type="submission" date="2020-11" db="EMBL/GenBank/DDBJ databases">
        <authorList>
            <person name="McCartney M.A."/>
            <person name="Auch B."/>
            <person name="Kono T."/>
            <person name="Mallez S."/>
            <person name="Becker A."/>
            <person name="Gohl D.M."/>
            <person name="Silverstein K.A.T."/>
            <person name="Koren S."/>
            <person name="Bechman K.B."/>
            <person name="Herman A."/>
            <person name="Abrahante J.E."/>
            <person name="Garbe J."/>
        </authorList>
    </citation>
    <scope>NUCLEOTIDE SEQUENCE</scope>
    <source>
        <strain evidence="1">Duluth1</strain>
        <tissue evidence="1">Whole animal</tissue>
    </source>
</reference>
<protein>
    <submittedName>
        <fullName evidence="1">Uncharacterized protein</fullName>
    </submittedName>
</protein>
<evidence type="ECO:0000313" key="2">
    <source>
        <dbReference type="Proteomes" id="UP000828390"/>
    </source>
</evidence>